<organism evidence="1">
    <name type="scientific">viral metagenome</name>
    <dbReference type="NCBI Taxonomy" id="1070528"/>
    <lineage>
        <taxon>unclassified sequences</taxon>
        <taxon>metagenomes</taxon>
        <taxon>organismal metagenomes</taxon>
    </lineage>
</organism>
<gene>
    <name evidence="1" type="ORF">MM415B01664_0010</name>
</gene>
<reference evidence="1" key="1">
    <citation type="submission" date="2020-03" db="EMBL/GenBank/DDBJ databases">
        <title>The deep terrestrial virosphere.</title>
        <authorList>
            <person name="Holmfeldt K."/>
            <person name="Nilsson E."/>
            <person name="Simone D."/>
            <person name="Lopez-Fernandez M."/>
            <person name="Wu X."/>
            <person name="de Brujin I."/>
            <person name="Lundin D."/>
            <person name="Andersson A."/>
            <person name="Bertilsson S."/>
            <person name="Dopson M."/>
        </authorList>
    </citation>
    <scope>NUCLEOTIDE SEQUENCE</scope>
    <source>
        <strain evidence="1">MM415B01664</strain>
    </source>
</reference>
<name>A0A6M3IJH5_9ZZZZ</name>
<evidence type="ECO:0000313" key="1">
    <source>
        <dbReference type="EMBL" id="QJA57308.1"/>
    </source>
</evidence>
<dbReference type="AlphaFoldDB" id="A0A6M3IJH5"/>
<sequence length="75" mass="8576">MNKRHYDDKTGGIRDNKWFCTCRPGYPTKDCCPNYCEGGSKYISNAVYNDLYGDTKKRHTSGYKRWVIEGAKVGG</sequence>
<dbReference type="EMBL" id="MT141266">
    <property type="protein sequence ID" value="QJA57308.1"/>
    <property type="molecule type" value="Genomic_DNA"/>
</dbReference>
<accession>A0A6M3IJH5</accession>
<proteinExistence type="predicted"/>
<protein>
    <submittedName>
        <fullName evidence="1">Uncharacterized protein</fullName>
    </submittedName>
</protein>